<dbReference type="Pfam" id="PF01330">
    <property type="entry name" value="RuvA_N"/>
    <property type="match status" value="1"/>
</dbReference>
<reference evidence="8" key="2">
    <citation type="journal article" date="2021" name="PeerJ">
        <title>Extensive microbial diversity within the chicken gut microbiome revealed by metagenomics and culture.</title>
        <authorList>
            <person name="Gilroy R."/>
            <person name="Ravi A."/>
            <person name="Getino M."/>
            <person name="Pursley I."/>
            <person name="Horton D.L."/>
            <person name="Alikhan N.F."/>
            <person name="Baker D."/>
            <person name="Gharbi K."/>
            <person name="Hall N."/>
            <person name="Watson M."/>
            <person name="Adriaenssens E.M."/>
            <person name="Foster-Nyarko E."/>
            <person name="Jarju S."/>
            <person name="Secka A."/>
            <person name="Antonio M."/>
            <person name="Oren A."/>
            <person name="Chaudhuri R.R."/>
            <person name="La Ragione R."/>
            <person name="Hildebrand F."/>
            <person name="Pallen M.J."/>
        </authorList>
    </citation>
    <scope>NUCLEOTIDE SEQUENCE</scope>
    <source>
        <strain evidence="8">10406</strain>
    </source>
</reference>
<dbReference type="GO" id="GO:0000400">
    <property type="term" value="F:four-way junction DNA binding"/>
    <property type="evidence" value="ECO:0007669"/>
    <property type="project" value="UniProtKB-UniRule"/>
</dbReference>
<sequence length="196" mass="20713">MYSYIKGRLVEAREGAVVLENNGIGYEIGVSGNTLSDAAAVGTDGEMKLYTYLYVREDTFALYGFSRYEEKTLFMRLIDISGVGPKLAMQVLGGYDLGTLTAAIATGDVKTLTKIKGLGKKTAELIVLNLREQAASELGNEGGAFAQTADKDISDAVFALVSLGVSNTEAVRAVQAASKSVRGVENLVSAALRTLA</sequence>
<comment type="similarity">
    <text evidence="6">Belongs to the RuvA family.</text>
</comment>
<evidence type="ECO:0000256" key="1">
    <source>
        <dbReference type="ARBA" id="ARBA00022490"/>
    </source>
</evidence>
<dbReference type="Gene3D" id="2.40.50.140">
    <property type="entry name" value="Nucleic acid-binding proteins"/>
    <property type="match status" value="1"/>
</dbReference>
<evidence type="ECO:0000256" key="4">
    <source>
        <dbReference type="ARBA" id="ARBA00023172"/>
    </source>
</evidence>
<dbReference type="EMBL" id="DVOE01000025">
    <property type="protein sequence ID" value="HIU98557.1"/>
    <property type="molecule type" value="Genomic_DNA"/>
</dbReference>
<dbReference type="GO" id="GO:0048476">
    <property type="term" value="C:Holliday junction resolvase complex"/>
    <property type="evidence" value="ECO:0007669"/>
    <property type="project" value="UniProtKB-UniRule"/>
</dbReference>
<dbReference type="CDD" id="cd14332">
    <property type="entry name" value="UBA_RuvA_C"/>
    <property type="match status" value="1"/>
</dbReference>
<dbReference type="Pfam" id="PF07499">
    <property type="entry name" value="RuvA_C"/>
    <property type="match status" value="1"/>
</dbReference>
<dbReference type="InterPro" id="IPR036267">
    <property type="entry name" value="RuvA_C_sf"/>
</dbReference>
<evidence type="ECO:0000259" key="7">
    <source>
        <dbReference type="SMART" id="SM00278"/>
    </source>
</evidence>
<comment type="caution">
    <text evidence="8">The sequence shown here is derived from an EMBL/GenBank/DDBJ whole genome shotgun (WGS) entry which is preliminary data.</text>
</comment>
<feature type="domain" description="Helix-hairpin-helix DNA-binding motif class 1" evidence="7">
    <location>
        <begin position="75"/>
        <end position="94"/>
    </location>
</feature>
<dbReference type="Pfam" id="PF14520">
    <property type="entry name" value="HHH_5"/>
    <property type="match status" value="1"/>
</dbReference>
<dbReference type="GO" id="GO:0016787">
    <property type="term" value="F:hydrolase activity"/>
    <property type="evidence" value="ECO:0007669"/>
    <property type="project" value="UniProtKB-KW"/>
</dbReference>
<dbReference type="InterPro" id="IPR010994">
    <property type="entry name" value="RuvA_2-like"/>
</dbReference>
<evidence type="ECO:0000313" key="9">
    <source>
        <dbReference type="Proteomes" id="UP000886857"/>
    </source>
</evidence>
<dbReference type="Gene3D" id="1.10.8.10">
    <property type="entry name" value="DNA helicase RuvA subunit, C-terminal domain"/>
    <property type="match status" value="1"/>
</dbReference>
<comment type="caution">
    <text evidence="6">Lacks conserved residue(s) required for the propagation of feature annotation.</text>
</comment>
<dbReference type="SUPFAM" id="SSF47781">
    <property type="entry name" value="RuvA domain 2-like"/>
    <property type="match status" value="1"/>
</dbReference>
<proteinExistence type="inferred from homology"/>
<dbReference type="HAMAP" id="MF_00031">
    <property type="entry name" value="DNA_HJ_migration_RuvA"/>
    <property type="match status" value="1"/>
</dbReference>
<protein>
    <recommendedName>
        <fullName evidence="6">Holliday junction branch migration complex subunit RuvA</fullName>
    </recommendedName>
</protein>
<gene>
    <name evidence="6 8" type="primary">ruvA</name>
    <name evidence="8" type="ORF">IAC73_01785</name>
</gene>
<feature type="region of interest" description="Domain III" evidence="6">
    <location>
        <begin position="153"/>
        <end position="196"/>
    </location>
</feature>
<evidence type="ECO:0000256" key="6">
    <source>
        <dbReference type="HAMAP-Rule" id="MF_00031"/>
    </source>
</evidence>
<evidence type="ECO:0000256" key="3">
    <source>
        <dbReference type="ARBA" id="ARBA00023125"/>
    </source>
</evidence>
<dbReference type="SMART" id="SM00278">
    <property type="entry name" value="HhH1"/>
    <property type="match status" value="2"/>
</dbReference>
<comment type="subcellular location">
    <subcellularLocation>
        <location evidence="6">Cytoplasm</location>
    </subcellularLocation>
</comment>
<dbReference type="InterPro" id="IPR012340">
    <property type="entry name" value="NA-bd_OB-fold"/>
</dbReference>
<keyword evidence="1 6" id="KW-0963">Cytoplasm</keyword>
<name>A0A9D1N8P6_9FIRM</name>
<evidence type="ECO:0000313" key="8">
    <source>
        <dbReference type="EMBL" id="HIU98557.1"/>
    </source>
</evidence>
<dbReference type="GO" id="GO:0009379">
    <property type="term" value="C:Holliday junction helicase complex"/>
    <property type="evidence" value="ECO:0007669"/>
    <property type="project" value="InterPro"/>
</dbReference>
<reference evidence="8" key="1">
    <citation type="submission" date="2020-10" db="EMBL/GenBank/DDBJ databases">
        <authorList>
            <person name="Gilroy R."/>
        </authorList>
    </citation>
    <scope>NUCLEOTIDE SEQUENCE</scope>
    <source>
        <strain evidence="8">10406</strain>
    </source>
</reference>
<dbReference type="SUPFAM" id="SSF50249">
    <property type="entry name" value="Nucleic acid-binding proteins"/>
    <property type="match status" value="1"/>
</dbReference>
<dbReference type="GO" id="GO:0009378">
    <property type="term" value="F:four-way junction helicase activity"/>
    <property type="evidence" value="ECO:0007669"/>
    <property type="project" value="InterPro"/>
</dbReference>
<dbReference type="InterPro" id="IPR011114">
    <property type="entry name" value="RuvA_C"/>
</dbReference>
<dbReference type="Proteomes" id="UP000886857">
    <property type="component" value="Unassembled WGS sequence"/>
</dbReference>
<dbReference type="GO" id="GO:0005737">
    <property type="term" value="C:cytoplasm"/>
    <property type="evidence" value="ECO:0007669"/>
    <property type="project" value="UniProtKB-SubCell"/>
</dbReference>
<comment type="domain">
    <text evidence="6">Has three domains with a flexible linker between the domains II and III and assumes an 'L' shape. Domain III is highly mobile and contacts RuvB.</text>
</comment>
<organism evidence="8 9">
    <name type="scientific">Candidatus Limadaptatus stercoripullorum</name>
    <dbReference type="NCBI Taxonomy" id="2840846"/>
    <lineage>
        <taxon>Bacteria</taxon>
        <taxon>Bacillati</taxon>
        <taxon>Bacillota</taxon>
        <taxon>Clostridia</taxon>
        <taxon>Eubacteriales</taxon>
        <taxon>Candidatus Limadaptatus</taxon>
    </lineage>
</organism>
<dbReference type="NCBIfam" id="TIGR00084">
    <property type="entry name" value="ruvA"/>
    <property type="match status" value="1"/>
</dbReference>
<keyword evidence="4 6" id="KW-0233">DNA recombination</keyword>
<dbReference type="SUPFAM" id="SSF46929">
    <property type="entry name" value="DNA helicase RuvA subunit, C-terminal domain"/>
    <property type="match status" value="1"/>
</dbReference>
<evidence type="ECO:0000256" key="2">
    <source>
        <dbReference type="ARBA" id="ARBA00022763"/>
    </source>
</evidence>
<dbReference type="GO" id="GO:0006310">
    <property type="term" value="P:DNA recombination"/>
    <property type="evidence" value="ECO:0007669"/>
    <property type="project" value="UniProtKB-UniRule"/>
</dbReference>
<keyword evidence="5 6" id="KW-0234">DNA repair</keyword>
<keyword evidence="3 6" id="KW-0238">DNA-binding</keyword>
<dbReference type="InterPro" id="IPR003583">
    <property type="entry name" value="Hlx-hairpin-Hlx_DNA-bd_motif"/>
</dbReference>
<dbReference type="GO" id="GO:0006281">
    <property type="term" value="P:DNA repair"/>
    <property type="evidence" value="ECO:0007669"/>
    <property type="project" value="UniProtKB-UniRule"/>
</dbReference>
<comment type="subunit">
    <text evidence="6">Homotetramer. Forms an RuvA(8)-RuvB(12)-Holliday junction (HJ) complex. HJ DNA is sandwiched between 2 RuvA tetramers; dsDNA enters through RuvA and exits via RuvB. An RuvB hexamer assembles on each DNA strand where it exits the tetramer. Each RuvB hexamer is contacted by two RuvA subunits (via domain III) on 2 adjacent RuvB subunits; this complex drives branch migration. In the full resolvosome a probable DNA-RuvA(4)-RuvB(12)-RuvC(2) complex forms which resolves the HJ.</text>
</comment>
<feature type="domain" description="Helix-hairpin-helix DNA-binding motif class 1" evidence="7">
    <location>
        <begin position="110"/>
        <end position="129"/>
    </location>
</feature>
<dbReference type="Gene3D" id="1.10.150.20">
    <property type="entry name" value="5' to 3' exonuclease, C-terminal subdomain"/>
    <property type="match status" value="1"/>
</dbReference>
<keyword evidence="8" id="KW-0378">Hydrolase</keyword>
<accession>A0A9D1N8P6</accession>
<keyword evidence="2 6" id="KW-0227">DNA damage</keyword>
<comment type="function">
    <text evidence="6">The RuvA-RuvB-RuvC complex processes Holliday junction (HJ) DNA during genetic recombination and DNA repair, while the RuvA-RuvB complex plays an important role in the rescue of blocked DNA replication forks via replication fork reversal (RFR). RuvA specifically binds to HJ cruciform DNA, conferring on it an open structure. The RuvB hexamer acts as an ATP-dependent pump, pulling dsDNA into and through the RuvAB complex. HJ branch migration allows RuvC to scan DNA until it finds its consensus sequence, where it cleaves and resolves the cruciform DNA.</text>
</comment>
<dbReference type="InterPro" id="IPR000085">
    <property type="entry name" value="RuvA"/>
</dbReference>
<dbReference type="GO" id="GO:0005524">
    <property type="term" value="F:ATP binding"/>
    <property type="evidence" value="ECO:0007669"/>
    <property type="project" value="InterPro"/>
</dbReference>
<dbReference type="InterPro" id="IPR013849">
    <property type="entry name" value="DNA_helicase_Holl-junc_RuvA_I"/>
</dbReference>
<evidence type="ECO:0000256" key="5">
    <source>
        <dbReference type="ARBA" id="ARBA00023204"/>
    </source>
</evidence>
<dbReference type="AlphaFoldDB" id="A0A9D1N8P6"/>